<dbReference type="InterPro" id="IPR043522">
    <property type="entry name" value="DDIAS"/>
</dbReference>
<dbReference type="OMA" id="WQPSLEL"/>
<dbReference type="InterPro" id="IPR047192">
    <property type="entry name" value="Euk_RPA1_DBD_C"/>
</dbReference>
<dbReference type="InterPro" id="IPR013955">
    <property type="entry name" value="Rep_factor-A_C"/>
</dbReference>
<feature type="region of interest" description="Disordered" evidence="6">
    <location>
        <begin position="779"/>
        <end position="838"/>
    </location>
</feature>
<keyword evidence="4" id="KW-0862">Zinc</keyword>
<sequence>MNDKRRLLTASVISIQNSCFVYPSCQNCFSKLILDSRRFNCLKCGCAGEAKDANYRYRLSLKVADANDLFHITVFGTCLDPFFGITAGRLQRCIQDFNQVAEGADRDESSHVLIQAVKTCFIGRRLIFGLKGSKHQDGGPSASDSIFQNCSRINSQTKDLTACQIFLPNTAVAGFTVISYFHRLWQSTDTGHSHNSSYSPDSPLIAVDQPTRELSSFCSSSSNSCFVQSGRESFSGPWQQSFGLTSSSVDWVTTEDVLAVELGEDPGKWNKQEERPFSAEPCSIIPGNETVLRLELHNSSRGERHERKDHEFSSLHQQPDTDKLESISSLKRDLSTPSSHSRLLHNSLEFEVKHYCPEIASRYDKYEEKSRNSVFHQRQDYSFCCSALSPDPSSTARVSEDDPMIWDELPFSESLNEFIARIENNKGVEPSIDSATHKYSLLENGEGNKNLAKSSQGTEADDFQAVCVTGGSSHLQENMNTSQEPVLSCHQSNLKPVSSKALQHKSSCSLLSTNIKEDNGACFIADPPLLLQTQCSPVILKPHSEGSFLHSKEANITISKSIKCPTNLKSPVEHGESPYLQRRQKHAHLHSVHGCLANWENKGNSVYPPNQKTDFTSCWVMGSSSAALSSTKITGKRELKPLTDLQQKTCRAVNERDLWNGSCPEGSYNASADLFDATGGEEIAIDFLSKPYNSSAKDYVSTQKHTASELALSPFGDGCSYTQCQFLHSSSPAFSKHSTPISYSLCKSELDTVGTPDFVPYSQSTPVARPLQKLRPYRERDSIFPKLPSKNHTKISSRWKQPRSSFKNTSLRQLTSRLLKHERSSSNPRATDINKLDSQLFTNSELPENDSDPEEWIPPSATKLLQPAEFSNLKTVGLQARRPAICKHIDDELVSENKGSSGTDRRLISRAEILKTPTSACATKAFLLEDSAPGACFCSEIKSCFSRAIDSRGILDIAGNWSPELFTENFQAQKLVFPKPVS</sequence>
<comment type="similarity">
    <text evidence="1">Belongs to the replication factor A protein 1 family.</text>
</comment>
<evidence type="ECO:0000256" key="3">
    <source>
        <dbReference type="ARBA" id="ARBA00022771"/>
    </source>
</evidence>
<accession>A0A7M4FF70</accession>
<dbReference type="CDD" id="cd04476">
    <property type="entry name" value="RPA1_DBD_C"/>
    <property type="match status" value="1"/>
</dbReference>
<evidence type="ECO:0000313" key="9">
    <source>
        <dbReference type="Proteomes" id="UP000594220"/>
    </source>
</evidence>
<dbReference type="GO" id="GO:0008270">
    <property type="term" value="F:zinc ion binding"/>
    <property type="evidence" value="ECO:0007669"/>
    <property type="project" value="UniProtKB-KW"/>
</dbReference>
<dbReference type="GeneTree" id="ENSGT00390000014932"/>
<dbReference type="GO" id="GO:0005737">
    <property type="term" value="C:cytoplasm"/>
    <property type="evidence" value="ECO:0007669"/>
    <property type="project" value="TreeGrafter"/>
</dbReference>
<evidence type="ECO:0000256" key="5">
    <source>
        <dbReference type="ARBA" id="ARBA00023125"/>
    </source>
</evidence>
<dbReference type="GO" id="GO:1902230">
    <property type="term" value="P:negative regulation of intrinsic apoptotic signaling pathway in response to DNA damage"/>
    <property type="evidence" value="ECO:0007669"/>
    <property type="project" value="InterPro"/>
</dbReference>
<dbReference type="RefSeq" id="XP_019385955.1">
    <property type="nucleotide sequence ID" value="XM_019530410.1"/>
</dbReference>
<keyword evidence="5" id="KW-0238">DNA-binding</keyword>
<dbReference type="CTD" id="220042"/>
<reference evidence="8" key="1">
    <citation type="submission" date="2025-08" db="UniProtKB">
        <authorList>
            <consortium name="Ensembl"/>
        </authorList>
    </citation>
    <scope>IDENTIFICATION</scope>
</reference>
<feature type="domain" description="Replication factor A C-terminal" evidence="7">
    <location>
        <begin position="9"/>
        <end position="95"/>
    </location>
</feature>
<evidence type="ECO:0000256" key="2">
    <source>
        <dbReference type="ARBA" id="ARBA00022723"/>
    </source>
</evidence>
<dbReference type="PANTHER" id="PTHR35537:SF1">
    <property type="entry name" value="DNA DAMAGE-INDUCED APOPTOSIS SUPPRESSOR PROTEIN"/>
    <property type="match status" value="1"/>
</dbReference>
<organism evidence="8 9">
    <name type="scientific">Crocodylus porosus</name>
    <name type="common">Saltwater crocodile</name>
    <name type="synonym">Estuarine crocodile</name>
    <dbReference type="NCBI Taxonomy" id="8502"/>
    <lineage>
        <taxon>Eukaryota</taxon>
        <taxon>Metazoa</taxon>
        <taxon>Chordata</taxon>
        <taxon>Craniata</taxon>
        <taxon>Vertebrata</taxon>
        <taxon>Euteleostomi</taxon>
        <taxon>Archelosauria</taxon>
        <taxon>Archosauria</taxon>
        <taxon>Crocodylia</taxon>
        <taxon>Longirostres</taxon>
        <taxon>Crocodylidae</taxon>
        <taxon>Crocodylus</taxon>
    </lineage>
</organism>
<name>A0A7M4FF70_CROPO</name>
<feature type="region of interest" description="Disordered" evidence="6">
    <location>
        <begin position="299"/>
        <end position="339"/>
    </location>
</feature>
<dbReference type="OrthoDB" id="9948238at2759"/>
<evidence type="ECO:0000259" key="7">
    <source>
        <dbReference type="Pfam" id="PF08646"/>
    </source>
</evidence>
<keyword evidence="2" id="KW-0479">Metal-binding</keyword>
<evidence type="ECO:0000256" key="1">
    <source>
        <dbReference type="ARBA" id="ARBA00005690"/>
    </source>
</evidence>
<dbReference type="GO" id="GO:0005634">
    <property type="term" value="C:nucleus"/>
    <property type="evidence" value="ECO:0007669"/>
    <property type="project" value="TreeGrafter"/>
</dbReference>
<keyword evidence="9" id="KW-1185">Reference proteome</keyword>
<evidence type="ECO:0000313" key="8">
    <source>
        <dbReference type="Ensembl" id="ENSCPRP00005023358.1"/>
    </source>
</evidence>
<reference evidence="8" key="2">
    <citation type="submission" date="2025-09" db="UniProtKB">
        <authorList>
            <consortium name="Ensembl"/>
        </authorList>
    </citation>
    <scope>IDENTIFICATION</scope>
</reference>
<dbReference type="Ensembl" id="ENSCPRT00005027255.1">
    <property type="protein sequence ID" value="ENSCPRP00005023358.1"/>
    <property type="gene ID" value="ENSCPRG00005016217.1"/>
</dbReference>
<dbReference type="Pfam" id="PF08646">
    <property type="entry name" value="Rep_fac-A_C"/>
    <property type="match status" value="1"/>
</dbReference>
<dbReference type="AlphaFoldDB" id="A0A7M4FF70"/>
<feature type="compositionally biased region" description="Basic and acidic residues" evidence="6">
    <location>
        <begin position="299"/>
        <end position="334"/>
    </location>
</feature>
<dbReference type="Proteomes" id="UP000594220">
    <property type="component" value="Unplaced"/>
</dbReference>
<dbReference type="KEGG" id="cpoo:109306815"/>
<dbReference type="GeneID" id="109306815"/>
<proteinExistence type="inferred from homology"/>
<dbReference type="PANTHER" id="PTHR35537">
    <property type="entry name" value="DNA DAMAGE-INDUCIBLE APOPTOSIS SUPPRESSOR PROTEIN DDIAS"/>
    <property type="match status" value="1"/>
</dbReference>
<protein>
    <submittedName>
        <fullName evidence="8">DNA damage induced apoptosis suppressor</fullName>
    </submittedName>
</protein>
<evidence type="ECO:0000256" key="4">
    <source>
        <dbReference type="ARBA" id="ARBA00022833"/>
    </source>
</evidence>
<feature type="compositionally biased region" description="Polar residues" evidence="6">
    <location>
        <begin position="802"/>
        <end position="816"/>
    </location>
</feature>
<dbReference type="InterPro" id="IPR012340">
    <property type="entry name" value="NA-bd_OB-fold"/>
</dbReference>
<dbReference type="GO" id="GO:0003677">
    <property type="term" value="F:DNA binding"/>
    <property type="evidence" value="ECO:0007669"/>
    <property type="project" value="UniProtKB-KW"/>
</dbReference>
<keyword evidence="3" id="KW-0863">Zinc-finger</keyword>
<gene>
    <name evidence="8" type="primary">DDIAS</name>
</gene>
<dbReference type="Gene3D" id="2.40.50.140">
    <property type="entry name" value="Nucleic acid-binding proteins"/>
    <property type="match status" value="1"/>
</dbReference>
<feature type="compositionally biased region" description="Basic residues" evidence="6">
    <location>
        <begin position="789"/>
        <end position="801"/>
    </location>
</feature>
<evidence type="ECO:0000256" key="6">
    <source>
        <dbReference type="SAM" id="MobiDB-lite"/>
    </source>
</evidence>
<dbReference type="SUPFAM" id="SSF50249">
    <property type="entry name" value="Nucleic acid-binding proteins"/>
    <property type="match status" value="1"/>
</dbReference>